<dbReference type="Proteomes" id="UP000295254">
    <property type="component" value="Unassembled WGS sequence"/>
</dbReference>
<evidence type="ECO:0000313" key="2">
    <source>
        <dbReference type="EMBL" id="TDB67167.1"/>
    </source>
</evidence>
<evidence type="ECO:0000313" key="3">
    <source>
        <dbReference type="Proteomes" id="UP000295254"/>
    </source>
</evidence>
<proteinExistence type="predicted"/>
<feature type="transmembrane region" description="Helical" evidence="1">
    <location>
        <begin position="36"/>
        <end position="59"/>
    </location>
</feature>
<name>A0A1H2MVG6_PSEVA</name>
<keyword evidence="1" id="KW-0812">Transmembrane</keyword>
<evidence type="ECO:0000256" key="1">
    <source>
        <dbReference type="SAM" id="Phobius"/>
    </source>
</evidence>
<keyword evidence="3" id="KW-1185">Reference proteome</keyword>
<dbReference type="RefSeq" id="WP_093218261.1">
    <property type="nucleotide sequence ID" value="NZ_LT629803.1"/>
</dbReference>
<protein>
    <recommendedName>
        <fullName evidence="4">DUF4760 domain-containing protein</fullName>
    </recommendedName>
</protein>
<reference evidence="3" key="1">
    <citation type="journal article" date="2019" name="bioRxiv">
        <title>Bacterially produced spermidine induces plant systemic susceptibility to pathogens.</title>
        <authorList>
            <person name="Melnyk R.A."/>
            <person name="Beskrovnaya P.A."/>
            <person name="Liu Z."/>
            <person name="Song Y."/>
            <person name="Haney C.H."/>
        </authorList>
    </citation>
    <scope>NUCLEOTIDE SEQUENCE [LARGE SCALE GENOMIC DNA]</scope>
    <source>
        <strain evidence="3">Dha-51</strain>
    </source>
</reference>
<dbReference type="AlphaFoldDB" id="A0A1H2MVG6"/>
<organism evidence="2 3">
    <name type="scientific">Pseudomonas vancouverensis</name>
    <dbReference type="NCBI Taxonomy" id="95300"/>
    <lineage>
        <taxon>Bacteria</taxon>
        <taxon>Pseudomonadati</taxon>
        <taxon>Pseudomonadota</taxon>
        <taxon>Gammaproteobacteria</taxon>
        <taxon>Pseudomonadales</taxon>
        <taxon>Pseudomonadaceae</taxon>
        <taxon>Pseudomonas</taxon>
    </lineage>
</organism>
<accession>A0A1H2MVG6</accession>
<comment type="caution">
    <text evidence="2">The sequence shown here is derived from an EMBL/GenBank/DDBJ whole genome shotgun (WGS) entry which is preliminary data.</text>
</comment>
<evidence type="ECO:0008006" key="4">
    <source>
        <dbReference type="Google" id="ProtNLM"/>
    </source>
</evidence>
<keyword evidence="1" id="KW-1133">Transmembrane helix</keyword>
<sequence>MDRVIVSGCVLLVIFGVTLGVSINFQSGASETVKSILDTTAAIATIIAAGVAVYALTLWKSEFRHGKKFEALARLKAAVDSLGVAPRFMRYSMMHGVHSARRRAPESLFLNEALKGAREAWNLAESECLAAIDECEFFIDDSKFRELVILQIELYGLVVGFKDEMLDLMFREEEIDEASIRQQYAIAEKECSFRIEYLHDLVKSLRAGFRK</sequence>
<dbReference type="EMBL" id="RRZK01000005">
    <property type="protein sequence ID" value="TDB67167.1"/>
    <property type="molecule type" value="Genomic_DNA"/>
</dbReference>
<keyword evidence="1" id="KW-0472">Membrane</keyword>
<gene>
    <name evidence="2" type="ORF">EIY72_03710</name>
</gene>